<name>A0AAN7UN72_9PEZI</name>
<gene>
    <name evidence="1" type="ORF">RRF57_008517</name>
</gene>
<proteinExistence type="predicted"/>
<accession>A0AAN7UN72</accession>
<protein>
    <submittedName>
        <fullName evidence="1">Uncharacterized protein</fullName>
    </submittedName>
</protein>
<dbReference type="AlphaFoldDB" id="A0AAN7UN72"/>
<dbReference type="Proteomes" id="UP001305414">
    <property type="component" value="Unassembled WGS sequence"/>
</dbReference>
<evidence type="ECO:0000313" key="1">
    <source>
        <dbReference type="EMBL" id="KAK5632803.1"/>
    </source>
</evidence>
<dbReference type="EMBL" id="JAWHQM010000027">
    <property type="protein sequence ID" value="KAK5632803.1"/>
    <property type="molecule type" value="Genomic_DNA"/>
</dbReference>
<reference evidence="1 2" key="1">
    <citation type="submission" date="2023-10" db="EMBL/GenBank/DDBJ databases">
        <title>Draft genome sequence of Xylaria bambusicola isolate GMP-LS, the root and basal stem rot pathogen of sugarcane in Indonesia.</title>
        <authorList>
            <person name="Selvaraj P."/>
            <person name="Muralishankar V."/>
            <person name="Muruganantham S."/>
            <person name="Sp S."/>
            <person name="Haryani S."/>
            <person name="Lau K.J.X."/>
            <person name="Naqvi N.I."/>
        </authorList>
    </citation>
    <scope>NUCLEOTIDE SEQUENCE [LARGE SCALE GENOMIC DNA]</scope>
    <source>
        <strain evidence="1">GMP-LS</strain>
    </source>
</reference>
<evidence type="ECO:0000313" key="2">
    <source>
        <dbReference type="Proteomes" id="UP001305414"/>
    </source>
</evidence>
<comment type="caution">
    <text evidence="1">The sequence shown here is derived from an EMBL/GenBank/DDBJ whole genome shotgun (WGS) entry which is preliminary data.</text>
</comment>
<keyword evidence="2" id="KW-1185">Reference proteome</keyword>
<organism evidence="1 2">
    <name type="scientific">Xylaria bambusicola</name>
    <dbReference type="NCBI Taxonomy" id="326684"/>
    <lineage>
        <taxon>Eukaryota</taxon>
        <taxon>Fungi</taxon>
        <taxon>Dikarya</taxon>
        <taxon>Ascomycota</taxon>
        <taxon>Pezizomycotina</taxon>
        <taxon>Sordariomycetes</taxon>
        <taxon>Xylariomycetidae</taxon>
        <taxon>Xylariales</taxon>
        <taxon>Xylariaceae</taxon>
        <taxon>Xylaria</taxon>
    </lineage>
</organism>
<sequence length="98" mass="10895">MFSICPPAGCWRPMFVVAFDGLAYALAMSSQIFLIEQHLCRSFYAATDPTIIRPDGSVPEHKCKMEALQSKVAFYSGLFDFSIMTAGERLSCFSLARV</sequence>